<dbReference type="SUPFAM" id="SSF54909">
    <property type="entry name" value="Dimeric alpha+beta barrel"/>
    <property type="match status" value="1"/>
</dbReference>
<dbReference type="InterPro" id="IPR011008">
    <property type="entry name" value="Dimeric_a/b-barrel"/>
</dbReference>
<dbReference type="Proteomes" id="UP000562464">
    <property type="component" value="Unassembled WGS sequence"/>
</dbReference>
<dbReference type="InterPro" id="IPR007138">
    <property type="entry name" value="ABM_dom"/>
</dbReference>
<name>A0A841C4C5_9LACT</name>
<dbReference type="AlphaFoldDB" id="A0A841C4C5"/>
<keyword evidence="2" id="KW-0560">Oxidoreductase</keyword>
<dbReference type="Gene3D" id="3.30.70.100">
    <property type="match status" value="1"/>
</dbReference>
<sequence>MKITLKLHFFDDTVDKALAALVDYIGGISEVNGNLGYVVVQDDQFPGIVFVHESWIDIQSYASFMNSNMIWKFMAEVGPYIAKMEQLI</sequence>
<dbReference type="Pfam" id="PF03992">
    <property type="entry name" value="ABM"/>
    <property type="match status" value="1"/>
</dbReference>
<evidence type="ECO:0000313" key="3">
    <source>
        <dbReference type="Proteomes" id="UP000562464"/>
    </source>
</evidence>
<evidence type="ECO:0000259" key="1">
    <source>
        <dbReference type="Pfam" id="PF03992"/>
    </source>
</evidence>
<organism evidence="2 3">
    <name type="scientific">Lactovum miscens</name>
    <dbReference type="NCBI Taxonomy" id="190387"/>
    <lineage>
        <taxon>Bacteria</taxon>
        <taxon>Bacillati</taxon>
        <taxon>Bacillota</taxon>
        <taxon>Bacilli</taxon>
        <taxon>Lactobacillales</taxon>
        <taxon>Streptococcaceae</taxon>
        <taxon>Lactovum</taxon>
    </lineage>
</organism>
<keyword evidence="3" id="KW-1185">Reference proteome</keyword>
<reference evidence="2 3" key="1">
    <citation type="submission" date="2020-08" db="EMBL/GenBank/DDBJ databases">
        <title>Genomic Encyclopedia of Type Strains, Phase IV (KMG-IV): sequencing the most valuable type-strain genomes for metagenomic binning, comparative biology and taxonomic classification.</title>
        <authorList>
            <person name="Goeker M."/>
        </authorList>
    </citation>
    <scope>NUCLEOTIDE SEQUENCE [LARGE SCALE GENOMIC DNA]</scope>
    <source>
        <strain evidence="2 3">DSM 14925</strain>
    </source>
</reference>
<comment type="caution">
    <text evidence="2">The sequence shown here is derived from an EMBL/GenBank/DDBJ whole genome shotgun (WGS) entry which is preliminary data.</text>
</comment>
<evidence type="ECO:0000313" key="2">
    <source>
        <dbReference type="EMBL" id="MBB5888776.1"/>
    </source>
</evidence>
<dbReference type="RefSeq" id="WP_183541225.1">
    <property type="nucleotide sequence ID" value="NZ_DASWOY010000037.1"/>
</dbReference>
<protein>
    <submittedName>
        <fullName evidence="2">Quinol monooxygenase YgiN</fullName>
    </submittedName>
</protein>
<dbReference type="EMBL" id="JACHHV010000053">
    <property type="protein sequence ID" value="MBB5888776.1"/>
    <property type="molecule type" value="Genomic_DNA"/>
</dbReference>
<feature type="domain" description="ABM" evidence="1">
    <location>
        <begin position="12"/>
        <end position="74"/>
    </location>
</feature>
<keyword evidence="2" id="KW-0503">Monooxygenase</keyword>
<gene>
    <name evidence="2" type="ORF">HNQ37_001699</name>
</gene>
<proteinExistence type="predicted"/>
<dbReference type="GO" id="GO:0004497">
    <property type="term" value="F:monooxygenase activity"/>
    <property type="evidence" value="ECO:0007669"/>
    <property type="project" value="UniProtKB-KW"/>
</dbReference>
<accession>A0A841C4C5</accession>